<dbReference type="OrthoDB" id="9789463at2"/>
<comment type="subcellular location">
    <subcellularLocation>
        <location evidence="2">Bacterial flagellum basal body</location>
    </subcellularLocation>
    <subcellularLocation>
        <location evidence="3">Cell outer membrane</location>
    </subcellularLocation>
</comment>
<evidence type="ECO:0000313" key="10">
    <source>
        <dbReference type="EMBL" id="SDM67548.1"/>
    </source>
</evidence>
<feature type="chain" id="PRO_5011736146" evidence="9">
    <location>
        <begin position="18"/>
        <end position="240"/>
    </location>
</feature>
<dbReference type="Proteomes" id="UP000198552">
    <property type="component" value="Unassembled WGS sequence"/>
</dbReference>
<dbReference type="PROSITE" id="PS51257">
    <property type="entry name" value="PROKAR_LIPOPROTEIN"/>
    <property type="match status" value="1"/>
</dbReference>
<keyword evidence="5 9" id="KW-0732">Signal</keyword>
<dbReference type="STRING" id="1527607.SAMN05428957_11155"/>
<keyword evidence="6" id="KW-0472">Membrane</keyword>
<dbReference type="GO" id="GO:0071973">
    <property type="term" value="P:bacterial-type flagellum-dependent cell motility"/>
    <property type="evidence" value="ECO:0007669"/>
    <property type="project" value="InterPro"/>
</dbReference>
<dbReference type="AlphaFoldDB" id="A0A1G9V5S5"/>
<proteinExistence type="inferred from homology"/>
<dbReference type="PRINTS" id="PR01008">
    <property type="entry name" value="FLGLRINGFLGH"/>
</dbReference>
<dbReference type="GO" id="GO:0009279">
    <property type="term" value="C:cell outer membrane"/>
    <property type="evidence" value="ECO:0007669"/>
    <property type="project" value="UniProtKB-SubCell"/>
</dbReference>
<dbReference type="GO" id="GO:0009427">
    <property type="term" value="C:bacterial-type flagellum basal body, distal rod, L ring"/>
    <property type="evidence" value="ECO:0007669"/>
    <property type="project" value="InterPro"/>
</dbReference>
<comment type="function">
    <text evidence="1">Assembles around the rod to form the L-ring and probably protects the motor/basal body from shearing forces during rotation.</text>
</comment>
<evidence type="ECO:0000256" key="4">
    <source>
        <dbReference type="ARBA" id="ARBA00006929"/>
    </source>
</evidence>
<dbReference type="InterPro" id="IPR000527">
    <property type="entry name" value="Flag_Lring"/>
</dbReference>
<keyword evidence="10" id="KW-0282">Flagellum</keyword>
<keyword evidence="10" id="KW-0966">Cell projection</keyword>
<sequence>MHAVLRLMACAATALLAVGCASVNPPPPVDVLPTQLPIVEAPANPALMGARPTGSLFHAGSYRPGFEDPRARYVGDLVTIAIQEKIDARQGSKSNVDRKSGAEGGITGLPILPSKLVGKIADHSKIGAEYGSNFKGSGDTSSNNEFESSITAVVTEVLPNGHLVITGEKQVGVNRSVDVLRFSGIVDPRNLRRGAGGHAGSVIDSRYVANLRVVSRGLGDQAEAQAVGWLARAFNAVSPF</sequence>
<keyword evidence="8" id="KW-0998">Cell outer membrane</keyword>
<evidence type="ECO:0000313" key="11">
    <source>
        <dbReference type="Proteomes" id="UP000198552"/>
    </source>
</evidence>
<comment type="similarity">
    <text evidence="4">Belongs to the FlgH family.</text>
</comment>
<evidence type="ECO:0000256" key="9">
    <source>
        <dbReference type="SAM" id="SignalP"/>
    </source>
</evidence>
<evidence type="ECO:0000256" key="2">
    <source>
        <dbReference type="ARBA" id="ARBA00004117"/>
    </source>
</evidence>
<dbReference type="Pfam" id="PF02107">
    <property type="entry name" value="FlgH"/>
    <property type="match status" value="1"/>
</dbReference>
<evidence type="ECO:0000256" key="8">
    <source>
        <dbReference type="ARBA" id="ARBA00023237"/>
    </source>
</evidence>
<gene>
    <name evidence="10" type="ORF">SAMN05428957_11155</name>
</gene>
<dbReference type="PANTHER" id="PTHR34933:SF1">
    <property type="entry name" value="FLAGELLAR L-RING PROTEIN"/>
    <property type="match status" value="1"/>
</dbReference>
<dbReference type="PANTHER" id="PTHR34933">
    <property type="entry name" value="FLAGELLAR L-RING PROTEIN"/>
    <property type="match status" value="1"/>
</dbReference>
<reference evidence="11" key="1">
    <citation type="submission" date="2016-10" db="EMBL/GenBank/DDBJ databases">
        <authorList>
            <person name="Varghese N."/>
            <person name="Submissions S."/>
        </authorList>
    </citation>
    <scope>NUCLEOTIDE SEQUENCE [LARGE SCALE GENOMIC DNA]</scope>
    <source>
        <strain evidence="11">EPL6</strain>
    </source>
</reference>
<keyword evidence="11" id="KW-1185">Reference proteome</keyword>
<keyword evidence="7" id="KW-0975">Bacterial flagellum</keyword>
<feature type="signal peptide" evidence="9">
    <location>
        <begin position="1"/>
        <end position="17"/>
    </location>
</feature>
<name>A0A1G9V5S5_9BURK</name>
<organism evidence="10 11">
    <name type="scientific">Oryzisolibacter propanilivorax</name>
    <dbReference type="NCBI Taxonomy" id="1527607"/>
    <lineage>
        <taxon>Bacteria</taxon>
        <taxon>Pseudomonadati</taxon>
        <taxon>Pseudomonadota</taxon>
        <taxon>Betaproteobacteria</taxon>
        <taxon>Burkholderiales</taxon>
        <taxon>Comamonadaceae</taxon>
        <taxon>Oryzisolibacter</taxon>
    </lineage>
</organism>
<evidence type="ECO:0000256" key="1">
    <source>
        <dbReference type="ARBA" id="ARBA00002591"/>
    </source>
</evidence>
<keyword evidence="10" id="KW-0969">Cilium</keyword>
<evidence type="ECO:0000256" key="7">
    <source>
        <dbReference type="ARBA" id="ARBA00023143"/>
    </source>
</evidence>
<accession>A0A1G9V5S5</accession>
<dbReference type="EMBL" id="FNHP01000011">
    <property type="protein sequence ID" value="SDM67548.1"/>
    <property type="molecule type" value="Genomic_DNA"/>
</dbReference>
<evidence type="ECO:0000256" key="6">
    <source>
        <dbReference type="ARBA" id="ARBA00023136"/>
    </source>
</evidence>
<dbReference type="GO" id="GO:0003774">
    <property type="term" value="F:cytoskeletal motor activity"/>
    <property type="evidence" value="ECO:0007669"/>
    <property type="project" value="InterPro"/>
</dbReference>
<evidence type="ECO:0000256" key="5">
    <source>
        <dbReference type="ARBA" id="ARBA00022729"/>
    </source>
</evidence>
<dbReference type="RefSeq" id="WP_091572241.1">
    <property type="nucleotide sequence ID" value="NZ_FNHP01000011.1"/>
</dbReference>
<evidence type="ECO:0000256" key="3">
    <source>
        <dbReference type="ARBA" id="ARBA00004442"/>
    </source>
</evidence>
<protein>
    <submittedName>
        <fullName evidence="10">Flagellar L-ring protein FlgH</fullName>
    </submittedName>
</protein>